<comment type="caution">
    <text evidence="2">The sequence shown here is derived from an EMBL/GenBank/DDBJ whole genome shotgun (WGS) entry which is preliminary data.</text>
</comment>
<feature type="domain" description="Restriction endonuclease type IV Mrr" evidence="1">
    <location>
        <begin position="4"/>
        <end position="114"/>
    </location>
</feature>
<dbReference type="InterPro" id="IPR007560">
    <property type="entry name" value="Restrct_endonuc_IV_Mrr"/>
</dbReference>
<evidence type="ECO:0000313" key="3">
    <source>
        <dbReference type="Proteomes" id="UP001144205"/>
    </source>
</evidence>
<dbReference type="InterPro" id="IPR011335">
    <property type="entry name" value="Restrct_endonuc-II-like"/>
</dbReference>
<dbReference type="Gene3D" id="3.40.1350.10">
    <property type="match status" value="1"/>
</dbReference>
<dbReference type="EMBL" id="BROH01000005">
    <property type="protein sequence ID" value="GKY88124.1"/>
    <property type="molecule type" value="Genomic_DNA"/>
</dbReference>
<keyword evidence="3" id="KW-1185">Reference proteome</keyword>
<dbReference type="InterPro" id="IPR052906">
    <property type="entry name" value="Type_IV_Methyl-Rstrct_Enzyme"/>
</dbReference>
<dbReference type="Pfam" id="PF04471">
    <property type="entry name" value="Mrr_cat"/>
    <property type="match status" value="1"/>
</dbReference>
<name>A0ABQ5LT03_9RHOB</name>
<protein>
    <recommendedName>
        <fullName evidence="1">Restriction endonuclease type IV Mrr domain-containing protein</fullName>
    </recommendedName>
</protein>
<evidence type="ECO:0000313" key="2">
    <source>
        <dbReference type="EMBL" id="GKY88124.1"/>
    </source>
</evidence>
<gene>
    <name evidence="2" type="ORF">STA1M1_19930</name>
</gene>
<organism evidence="2 3">
    <name type="scientific">Sinisalibacter aestuarii</name>
    <dbReference type="NCBI Taxonomy" id="2949426"/>
    <lineage>
        <taxon>Bacteria</taxon>
        <taxon>Pseudomonadati</taxon>
        <taxon>Pseudomonadota</taxon>
        <taxon>Alphaproteobacteria</taxon>
        <taxon>Rhodobacterales</taxon>
        <taxon>Roseobacteraceae</taxon>
        <taxon>Sinisalibacter</taxon>
    </lineage>
</organism>
<sequence>MSENWKDYQDNAAEFFRSLGLSAETDVSIKGVRTSHDVDVVVRSKHVGFETLWLVECKLWKSPVSKLHILALREIVHDTGADRGIVLSESGFQSGAVEAANLTNVQVTSLAKLTEETSQDVFAMRLRELFDRMETCRETYWEMDKGYRIEQGLRPETGGYGYSAIFVMDTCKELLSRAIRGRFPVEPGTIPAMFFLPDLPATFRSAGEVVEALEPHMAELEAKLATAKARLHGTSEP</sequence>
<dbReference type="Proteomes" id="UP001144205">
    <property type="component" value="Unassembled WGS sequence"/>
</dbReference>
<proteinExistence type="predicted"/>
<dbReference type="SUPFAM" id="SSF52980">
    <property type="entry name" value="Restriction endonuclease-like"/>
    <property type="match status" value="1"/>
</dbReference>
<evidence type="ECO:0000259" key="1">
    <source>
        <dbReference type="Pfam" id="PF04471"/>
    </source>
</evidence>
<dbReference type="InterPro" id="IPR011856">
    <property type="entry name" value="tRNA_endonuc-like_dom_sf"/>
</dbReference>
<dbReference type="PANTHER" id="PTHR30015">
    <property type="entry name" value="MRR RESTRICTION SYSTEM PROTEIN"/>
    <property type="match status" value="1"/>
</dbReference>
<accession>A0ABQ5LT03</accession>
<dbReference type="RefSeq" id="WP_281842162.1">
    <property type="nucleotide sequence ID" value="NZ_BROH01000005.1"/>
</dbReference>
<reference evidence="2" key="1">
    <citation type="journal article" date="2023" name="Int. J. Syst. Evol. Microbiol.">
        <title>Sinisalibacter aestuarii sp. nov., isolated from estuarine sediment of the Arakawa River.</title>
        <authorList>
            <person name="Arafat S.T."/>
            <person name="Hirano S."/>
            <person name="Sato A."/>
            <person name="Takeuchi K."/>
            <person name="Yasuda T."/>
            <person name="Terahara T."/>
            <person name="Hamada M."/>
            <person name="Kobayashi T."/>
        </authorList>
    </citation>
    <scope>NUCLEOTIDE SEQUENCE</scope>
    <source>
        <strain evidence="2">B-399</strain>
    </source>
</reference>
<dbReference type="PANTHER" id="PTHR30015:SF7">
    <property type="entry name" value="TYPE IV METHYL-DIRECTED RESTRICTION ENZYME ECOKMRR"/>
    <property type="match status" value="1"/>
</dbReference>